<gene>
    <name evidence="1" type="ORF">GCM10009838_16000</name>
</gene>
<comment type="caution">
    <text evidence="1">The sequence shown here is derived from an EMBL/GenBank/DDBJ whole genome shotgun (WGS) entry which is preliminary data.</text>
</comment>
<protein>
    <recommendedName>
        <fullName evidence="3">DUF1269 domain-containing protein</fullName>
    </recommendedName>
</protein>
<keyword evidence="2" id="KW-1185">Reference proteome</keyword>
<dbReference type="Proteomes" id="UP001499854">
    <property type="component" value="Unassembled WGS sequence"/>
</dbReference>
<name>A0ABP5CA62_9ACTN</name>
<proteinExistence type="predicted"/>
<dbReference type="EMBL" id="BAAAQM010000006">
    <property type="protein sequence ID" value="GAA1960364.1"/>
    <property type="molecule type" value="Genomic_DNA"/>
</dbReference>
<accession>A0ABP5CA62</accession>
<organism evidence="1 2">
    <name type="scientific">Catenulispora subtropica</name>
    <dbReference type="NCBI Taxonomy" id="450798"/>
    <lineage>
        <taxon>Bacteria</taxon>
        <taxon>Bacillati</taxon>
        <taxon>Actinomycetota</taxon>
        <taxon>Actinomycetes</taxon>
        <taxon>Catenulisporales</taxon>
        <taxon>Catenulisporaceae</taxon>
        <taxon>Catenulispora</taxon>
    </lineage>
</organism>
<dbReference type="Pfam" id="PF19850">
    <property type="entry name" value="DUF6325"/>
    <property type="match status" value="1"/>
</dbReference>
<evidence type="ECO:0008006" key="3">
    <source>
        <dbReference type="Google" id="ProtNLM"/>
    </source>
</evidence>
<evidence type="ECO:0000313" key="1">
    <source>
        <dbReference type="EMBL" id="GAA1960364.1"/>
    </source>
</evidence>
<reference evidence="2" key="1">
    <citation type="journal article" date="2019" name="Int. J. Syst. Evol. Microbiol.">
        <title>The Global Catalogue of Microorganisms (GCM) 10K type strain sequencing project: providing services to taxonomists for standard genome sequencing and annotation.</title>
        <authorList>
            <consortium name="The Broad Institute Genomics Platform"/>
            <consortium name="The Broad Institute Genome Sequencing Center for Infectious Disease"/>
            <person name="Wu L."/>
            <person name="Ma J."/>
        </authorList>
    </citation>
    <scope>NUCLEOTIDE SEQUENCE [LARGE SCALE GENOMIC DNA]</scope>
    <source>
        <strain evidence="2">JCM 16013</strain>
    </source>
</reference>
<dbReference type="InterPro" id="IPR046288">
    <property type="entry name" value="DUF6325"/>
</dbReference>
<evidence type="ECO:0000313" key="2">
    <source>
        <dbReference type="Proteomes" id="UP001499854"/>
    </source>
</evidence>
<sequence length="145" mass="14910">MALDSTDIGPVQYAVVAFPDGTLSKDLAPALADVVGSGAVRIIDLAFVQSGPDGMPHYMEVDTVPADLKAALDRVEGEALGLLSEDDLKDLAMSLPPGSAGLFVVWESLWAKRLAGALRDSGGELAAMELIPHDVVVAAVDALGG</sequence>
<dbReference type="RefSeq" id="WP_344656291.1">
    <property type="nucleotide sequence ID" value="NZ_BAAAQM010000006.1"/>
</dbReference>